<dbReference type="Proteomes" id="UP000319801">
    <property type="component" value="Unassembled WGS sequence"/>
</dbReference>
<organism evidence="2 3">
    <name type="scientific">Bagarius yarrelli</name>
    <name type="common">Goonch</name>
    <name type="synonym">Bagrus yarrelli</name>
    <dbReference type="NCBI Taxonomy" id="175774"/>
    <lineage>
        <taxon>Eukaryota</taxon>
        <taxon>Metazoa</taxon>
        <taxon>Chordata</taxon>
        <taxon>Craniata</taxon>
        <taxon>Vertebrata</taxon>
        <taxon>Euteleostomi</taxon>
        <taxon>Actinopterygii</taxon>
        <taxon>Neopterygii</taxon>
        <taxon>Teleostei</taxon>
        <taxon>Ostariophysi</taxon>
        <taxon>Siluriformes</taxon>
        <taxon>Sisoridae</taxon>
        <taxon>Sisorinae</taxon>
        <taxon>Bagarius</taxon>
    </lineage>
</organism>
<gene>
    <name evidence="2" type="ORF">Baya_15518</name>
</gene>
<feature type="compositionally biased region" description="Basic and acidic residues" evidence="1">
    <location>
        <begin position="180"/>
        <end position="227"/>
    </location>
</feature>
<feature type="region of interest" description="Disordered" evidence="1">
    <location>
        <begin position="176"/>
        <end position="293"/>
    </location>
</feature>
<name>A0A556VBZ1_BAGYA</name>
<evidence type="ECO:0000313" key="3">
    <source>
        <dbReference type="Proteomes" id="UP000319801"/>
    </source>
</evidence>
<proteinExistence type="predicted"/>
<keyword evidence="3" id="KW-1185">Reference proteome</keyword>
<dbReference type="OrthoDB" id="289038at2759"/>
<evidence type="ECO:0000256" key="1">
    <source>
        <dbReference type="SAM" id="MobiDB-lite"/>
    </source>
</evidence>
<feature type="compositionally biased region" description="Low complexity" evidence="1">
    <location>
        <begin position="252"/>
        <end position="269"/>
    </location>
</feature>
<accession>A0A556VBZ1</accession>
<sequence length="293" mass="32212">MRNTHRSGRSASGVELAETGVEYEPLLLNILRPSGAEPDCVCVSEEESVGDSGLVCVVKCGFSSGVTLGGVREALSVCRRRWCVSRQKVWGPVGEGGGASRWKVCSAEAMRRTHCENSQPALRDDDTLLLLPHTHLNNRLMTSLCLCPGPSPTASQNASLLDIGVVNGDTLVITEGQLPPKEEEAVRAQDTISVKERKNEEQDVVRRSDEKAVQQNGVHEEQVQEHEEQQEEQEETEEVKPQENGPQENRAQENGPQENGPQENGPQENEPQENRPQENGPQESETPLTPQNE</sequence>
<reference evidence="2 3" key="1">
    <citation type="journal article" date="2019" name="Genome Biol. Evol.">
        <title>Whole-Genome Sequencing of the Giant Devil Catfish, Bagarius yarrelli.</title>
        <authorList>
            <person name="Jiang W."/>
            <person name="Lv Y."/>
            <person name="Cheng L."/>
            <person name="Yang K."/>
            <person name="Chao B."/>
            <person name="Wang X."/>
            <person name="Li Y."/>
            <person name="Pan X."/>
            <person name="You X."/>
            <person name="Zhang Y."/>
            <person name="Yang J."/>
            <person name="Li J."/>
            <person name="Zhang X."/>
            <person name="Liu S."/>
            <person name="Sun C."/>
            <person name="Yang J."/>
            <person name="Shi Q."/>
        </authorList>
    </citation>
    <scope>NUCLEOTIDE SEQUENCE [LARGE SCALE GENOMIC DNA]</scope>
    <source>
        <strain evidence="2">JWS20170419001</strain>
        <tissue evidence="2">Muscle</tissue>
    </source>
</reference>
<dbReference type="EMBL" id="VCAZ01000220">
    <property type="protein sequence ID" value="TTJ23336.1"/>
    <property type="molecule type" value="Genomic_DNA"/>
</dbReference>
<dbReference type="AlphaFoldDB" id="A0A556VBZ1"/>
<comment type="caution">
    <text evidence="2">The sequence shown here is derived from an EMBL/GenBank/DDBJ whole genome shotgun (WGS) entry which is preliminary data.</text>
</comment>
<feature type="compositionally biased region" description="Polar residues" evidence="1">
    <location>
        <begin position="284"/>
        <end position="293"/>
    </location>
</feature>
<protein>
    <submittedName>
        <fullName evidence="2">Uncharacterized protein</fullName>
    </submittedName>
</protein>
<feature type="compositionally biased region" description="Acidic residues" evidence="1">
    <location>
        <begin position="228"/>
        <end position="237"/>
    </location>
</feature>
<evidence type="ECO:0000313" key="2">
    <source>
        <dbReference type="EMBL" id="TTJ23336.1"/>
    </source>
</evidence>